<proteinExistence type="predicted"/>
<evidence type="ECO:0000256" key="3">
    <source>
        <dbReference type="SAM" id="SignalP"/>
    </source>
</evidence>
<feature type="compositionally biased region" description="Polar residues" evidence="1">
    <location>
        <begin position="249"/>
        <end position="258"/>
    </location>
</feature>
<evidence type="ECO:0000256" key="1">
    <source>
        <dbReference type="SAM" id="MobiDB-lite"/>
    </source>
</evidence>
<dbReference type="OrthoDB" id="10496553at2759"/>
<keyword evidence="2" id="KW-0812">Transmembrane</keyword>
<feature type="compositionally biased region" description="Polar residues" evidence="1">
    <location>
        <begin position="167"/>
        <end position="183"/>
    </location>
</feature>
<keyword evidence="2" id="KW-0472">Membrane</keyword>
<feature type="transmembrane region" description="Helical" evidence="2">
    <location>
        <begin position="36"/>
        <end position="63"/>
    </location>
</feature>
<keyword evidence="5" id="KW-1185">Reference proteome</keyword>
<feature type="compositionally biased region" description="Polar residues" evidence="1">
    <location>
        <begin position="217"/>
        <end position="228"/>
    </location>
</feature>
<evidence type="ECO:0000256" key="2">
    <source>
        <dbReference type="SAM" id="Phobius"/>
    </source>
</evidence>
<dbReference type="EMBL" id="KV722359">
    <property type="protein sequence ID" value="OCH93113.1"/>
    <property type="molecule type" value="Genomic_DNA"/>
</dbReference>
<gene>
    <name evidence="4" type="ORF">OBBRIDRAFT_790585</name>
</gene>
<dbReference type="AlphaFoldDB" id="A0A8E2AZC3"/>
<feature type="compositionally biased region" description="Low complexity" evidence="1">
    <location>
        <begin position="120"/>
        <end position="140"/>
    </location>
</feature>
<feature type="chain" id="PRO_5034107695" evidence="3">
    <location>
        <begin position="21"/>
        <end position="297"/>
    </location>
</feature>
<reference evidence="4 5" key="1">
    <citation type="submission" date="2016-07" db="EMBL/GenBank/DDBJ databases">
        <title>Draft genome of the white-rot fungus Obba rivulosa 3A-2.</title>
        <authorList>
            <consortium name="DOE Joint Genome Institute"/>
            <person name="Miettinen O."/>
            <person name="Riley R."/>
            <person name="Acob R."/>
            <person name="Barry K."/>
            <person name="Cullen D."/>
            <person name="De Vries R."/>
            <person name="Hainaut M."/>
            <person name="Hatakka A."/>
            <person name="Henrissat B."/>
            <person name="Hilden K."/>
            <person name="Kuo R."/>
            <person name="Labutti K."/>
            <person name="Lipzen A."/>
            <person name="Makela M.R."/>
            <person name="Sandor L."/>
            <person name="Spatafora J.W."/>
            <person name="Grigoriev I.V."/>
            <person name="Hibbett D.S."/>
        </authorList>
    </citation>
    <scope>NUCLEOTIDE SEQUENCE [LARGE SCALE GENOMIC DNA]</scope>
    <source>
        <strain evidence="4 5">3A-2</strain>
    </source>
</reference>
<sequence length="297" mass="31911">MTMLLRAALPALSLAVAVRAAPAGHLVARDTGNLPFSTGALVGIIVGGVALVVIVIVVIVVMVKRRRRRSRAPSWSQERFAVSKAKSTDGSSTVHDNDDASHNEPLIPPMPDIAHPTPLRPGSFSFSRPSSTLSSHPLLRFDPPTPRSSHYDAAPSPTAAQHIASVSADTLPNPHSLQPSTQSDDAEVSSIATLPNPHSHDPSTVSQDDRDAPPASPTSTASVYSMFSDQAGALSRSGTRASRRVPSFKSYQRITPTQELHEDDDDEHEDHETPLLSSDRMEMPVPMVDGYMDEDLR</sequence>
<feature type="region of interest" description="Disordered" evidence="1">
    <location>
        <begin position="72"/>
        <end position="297"/>
    </location>
</feature>
<keyword evidence="3" id="KW-0732">Signal</keyword>
<evidence type="ECO:0000313" key="5">
    <source>
        <dbReference type="Proteomes" id="UP000250043"/>
    </source>
</evidence>
<feature type="signal peptide" evidence="3">
    <location>
        <begin position="1"/>
        <end position="20"/>
    </location>
</feature>
<name>A0A8E2AZC3_9APHY</name>
<evidence type="ECO:0000313" key="4">
    <source>
        <dbReference type="EMBL" id="OCH93113.1"/>
    </source>
</evidence>
<dbReference type="Proteomes" id="UP000250043">
    <property type="component" value="Unassembled WGS sequence"/>
</dbReference>
<accession>A0A8E2AZC3</accession>
<organism evidence="4 5">
    <name type="scientific">Obba rivulosa</name>
    <dbReference type="NCBI Taxonomy" id="1052685"/>
    <lineage>
        <taxon>Eukaryota</taxon>
        <taxon>Fungi</taxon>
        <taxon>Dikarya</taxon>
        <taxon>Basidiomycota</taxon>
        <taxon>Agaricomycotina</taxon>
        <taxon>Agaricomycetes</taxon>
        <taxon>Polyporales</taxon>
        <taxon>Gelatoporiaceae</taxon>
        <taxon>Obba</taxon>
    </lineage>
</organism>
<keyword evidence="2" id="KW-1133">Transmembrane helix</keyword>
<protein>
    <submittedName>
        <fullName evidence="4">Uncharacterized protein</fullName>
    </submittedName>
</protein>